<proteinExistence type="predicted"/>
<evidence type="ECO:0000313" key="2">
    <source>
        <dbReference type="Proteomes" id="UP001482620"/>
    </source>
</evidence>
<protein>
    <submittedName>
        <fullName evidence="1">Uncharacterized protein</fullName>
    </submittedName>
</protein>
<reference evidence="1 2" key="1">
    <citation type="submission" date="2021-06" db="EMBL/GenBank/DDBJ databases">
        <authorList>
            <person name="Palmer J.M."/>
        </authorList>
    </citation>
    <scope>NUCLEOTIDE SEQUENCE [LARGE SCALE GENOMIC DNA]</scope>
    <source>
        <strain evidence="2">if_2019</strain>
        <tissue evidence="1">Muscle</tissue>
    </source>
</reference>
<feature type="non-terminal residue" evidence="1">
    <location>
        <position position="63"/>
    </location>
</feature>
<dbReference type="EMBL" id="JAHRIQ010052793">
    <property type="protein sequence ID" value="MEQ2238610.1"/>
    <property type="molecule type" value="Genomic_DNA"/>
</dbReference>
<comment type="caution">
    <text evidence="1">The sequence shown here is derived from an EMBL/GenBank/DDBJ whole genome shotgun (WGS) entry which is preliminary data.</text>
</comment>
<organism evidence="1 2">
    <name type="scientific">Ilyodon furcidens</name>
    <name type="common">goldbreast splitfin</name>
    <dbReference type="NCBI Taxonomy" id="33524"/>
    <lineage>
        <taxon>Eukaryota</taxon>
        <taxon>Metazoa</taxon>
        <taxon>Chordata</taxon>
        <taxon>Craniata</taxon>
        <taxon>Vertebrata</taxon>
        <taxon>Euteleostomi</taxon>
        <taxon>Actinopterygii</taxon>
        <taxon>Neopterygii</taxon>
        <taxon>Teleostei</taxon>
        <taxon>Neoteleostei</taxon>
        <taxon>Acanthomorphata</taxon>
        <taxon>Ovalentaria</taxon>
        <taxon>Atherinomorphae</taxon>
        <taxon>Cyprinodontiformes</taxon>
        <taxon>Goodeidae</taxon>
        <taxon>Ilyodon</taxon>
    </lineage>
</organism>
<evidence type="ECO:0000313" key="1">
    <source>
        <dbReference type="EMBL" id="MEQ2238610.1"/>
    </source>
</evidence>
<gene>
    <name evidence="1" type="ORF">ILYODFUR_034909</name>
</gene>
<sequence>MLWSMVLNAAIRLLQSNSVHNNRTDARICSKHMENKQAELSSLLKRLRETVQANTASPGSIVL</sequence>
<name>A0ABV0U233_9TELE</name>
<dbReference type="Proteomes" id="UP001482620">
    <property type="component" value="Unassembled WGS sequence"/>
</dbReference>
<keyword evidence="2" id="KW-1185">Reference proteome</keyword>
<accession>A0ABV0U233</accession>